<dbReference type="STRING" id="1210063.GCA_001612665_05704"/>
<reference evidence="2 3" key="1">
    <citation type="submission" date="2019-03" db="EMBL/GenBank/DDBJ databases">
        <title>Genomic Encyclopedia of Type Strains, Phase IV (KMG-IV): sequencing the most valuable type-strain genomes for metagenomic binning, comparative biology and taxonomic classification.</title>
        <authorList>
            <person name="Goeker M."/>
        </authorList>
    </citation>
    <scope>NUCLEOTIDE SEQUENCE [LARGE SCALE GENOMIC DNA]</scope>
    <source>
        <strain evidence="2 3">DSM 44684</strain>
    </source>
</reference>
<dbReference type="RefSeq" id="WP_067458040.1">
    <property type="nucleotide sequence ID" value="NZ_SMFR01000008.1"/>
</dbReference>
<dbReference type="OrthoDB" id="4571753at2"/>
<dbReference type="Pfam" id="PF02467">
    <property type="entry name" value="Whib"/>
    <property type="match status" value="1"/>
</dbReference>
<feature type="domain" description="4Fe-4S Wbl-type" evidence="1">
    <location>
        <begin position="16"/>
        <end position="79"/>
    </location>
</feature>
<evidence type="ECO:0000313" key="3">
    <source>
        <dbReference type="Proteomes" id="UP000294856"/>
    </source>
</evidence>
<accession>A0A4R1F7Q9</accession>
<name>A0A4R1F7Q9_9NOCA</name>
<dbReference type="EMBL" id="SMFR01000008">
    <property type="protein sequence ID" value="TCJ89983.1"/>
    <property type="molecule type" value="Genomic_DNA"/>
</dbReference>
<protein>
    <submittedName>
        <fullName evidence="2">Transcription factor WhiB</fullName>
    </submittedName>
</protein>
<evidence type="ECO:0000313" key="2">
    <source>
        <dbReference type="EMBL" id="TCJ89983.1"/>
    </source>
</evidence>
<dbReference type="Proteomes" id="UP000294856">
    <property type="component" value="Unassembled WGS sequence"/>
</dbReference>
<comment type="caution">
    <text evidence="2">The sequence shown here is derived from an EMBL/GenBank/DDBJ whole genome shotgun (WGS) entry which is preliminary data.</text>
</comment>
<evidence type="ECO:0000259" key="1">
    <source>
        <dbReference type="PROSITE" id="PS51674"/>
    </source>
</evidence>
<sequence>MSTETPLDPAFSADRACKNVPVNVFFPDPTDRATLDRARTVCGSCPVLRQCASWAGPLVADRRITEAVVAGVLAPRRLGKRYAAARKAAVEELAAIAAGDVSVSDRGGAAWTAA</sequence>
<organism evidence="2 3">
    <name type="scientific">Nocardia alba</name>
    <dbReference type="NCBI Taxonomy" id="225051"/>
    <lineage>
        <taxon>Bacteria</taxon>
        <taxon>Bacillati</taxon>
        <taxon>Actinomycetota</taxon>
        <taxon>Actinomycetes</taxon>
        <taxon>Mycobacteriales</taxon>
        <taxon>Nocardiaceae</taxon>
        <taxon>Nocardia</taxon>
    </lineage>
</organism>
<dbReference type="InterPro" id="IPR034768">
    <property type="entry name" value="4FE4S_WBL"/>
</dbReference>
<gene>
    <name evidence="2" type="ORF">DFR71_6276</name>
</gene>
<proteinExistence type="predicted"/>
<dbReference type="PROSITE" id="PS51674">
    <property type="entry name" value="4FE4S_WBL"/>
    <property type="match status" value="1"/>
</dbReference>
<dbReference type="AlphaFoldDB" id="A0A4R1F7Q9"/>
<keyword evidence="3" id="KW-1185">Reference proteome</keyword>